<dbReference type="InterPro" id="IPR011042">
    <property type="entry name" value="6-blade_b-propeller_TolB-like"/>
</dbReference>
<evidence type="ECO:0000313" key="3">
    <source>
        <dbReference type="EMBL" id="MBP3191599.1"/>
    </source>
</evidence>
<comment type="caution">
    <text evidence="3">The sequence shown here is derived from an EMBL/GenBank/DDBJ whole genome shotgun (WGS) entry which is preliminary data.</text>
</comment>
<dbReference type="InterPro" id="IPR011659">
    <property type="entry name" value="WD40"/>
</dbReference>
<evidence type="ECO:0000256" key="2">
    <source>
        <dbReference type="SAM" id="MobiDB-lite"/>
    </source>
</evidence>
<dbReference type="Proteomes" id="UP000673975">
    <property type="component" value="Unassembled WGS sequence"/>
</dbReference>
<accession>A0A8J7RKZ7</accession>
<protein>
    <submittedName>
        <fullName evidence="3">PD40 domain-containing protein</fullName>
    </submittedName>
</protein>
<keyword evidence="4" id="KW-1185">Reference proteome</keyword>
<evidence type="ECO:0000313" key="4">
    <source>
        <dbReference type="Proteomes" id="UP000673975"/>
    </source>
</evidence>
<reference evidence="3" key="1">
    <citation type="submission" date="2021-02" db="EMBL/GenBank/DDBJ databases">
        <title>Natronogracilivirga saccharolytica gen. nov. sp. nov. a new anaerobic, haloalkiliphilic carbohydrate-fermenting bacterium from soda lake and proposing of Cyclonatronumiaceae fam. nov. in the phylum Balneolaeota.</title>
        <authorList>
            <person name="Zhilina T.N."/>
            <person name="Sorokin D.Y."/>
            <person name="Zavarzina D.G."/>
            <person name="Toshchakov S.V."/>
            <person name="Kublanov I.V."/>
        </authorList>
    </citation>
    <scope>NUCLEOTIDE SEQUENCE</scope>
    <source>
        <strain evidence="3">Z-1702</strain>
    </source>
</reference>
<dbReference type="PANTHER" id="PTHR36842">
    <property type="entry name" value="PROTEIN TOLB HOMOLOG"/>
    <property type="match status" value="1"/>
</dbReference>
<dbReference type="PANTHER" id="PTHR36842:SF1">
    <property type="entry name" value="PROTEIN TOLB"/>
    <property type="match status" value="1"/>
</dbReference>
<dbReference type="RefSeq" id="WP_210510248.1">
    <property type="nucleotide sequence ID" value="NZ_JAFIDN010000002.1"/>
</dbReference>
<dbReference type="Gene3D" id="2.120.10.30">
    <property type="entry name" value="TolB, C-terminal domain"/>
    <property type="match status" value="1"/>
</dbReference>
<organism evidence="3 4">
    <name type="scientific">Natronogracilivirga saccharolytica</name>
    <dbReference type="NCBI Taxonomy" id="2812953"/>
    <lineage>
        <taxon>Bacteria</taxon>
        <taxon>Pseudomonadati</taxon>
        <taxon>Balneolota</taxon>
        <taxon>Balneolia</taxon>
        <taxon>Balneolales</taxon>
        <taxon>Cyclonatronaceae</taxon>
        <taxon>Natronogracilivirga</taxon>
    </lineage>
</organism>
<feature type="region of interest" description="Disordered" evidence="2">
    <location>
        <begin position="587"/>
        <end position="610"/>
    </location>
</feature>
<name>A0A8J7RKZ7_9BACT</name>
<proteinExistence type="inferred from homology"/>
<dbReference type="EMBL" id="JAFIDN010000002">
    <property type="protein sequence ID" value="MBP3191599.1"/>
    <property type="molecule type" value="Genomic_DNA"/>
</dbReference>
<evidence type="ECO:0000256" key="1">
    <source>
        <dbReference type="ARBA" id="ARBA00009820"/>
    </source>
</evidence>
<dbReference type="SUPFAM" id="SSF82171">
    <property type="entry name" value="DPP6 N-terminal domain-like"/>
    <property type="match status" value="1"/>
</dbReference>
<dbReference type="Pfam" id="PF07676">
    <property type="entry name" value="PD40"/>
    <property type="match status" value="1"/>
</dbReference>
<dbReference type="AlphaFoldDB" id="A0A8J7RKZ7"/>
<comment type="similarity">
    <text evidence="1">Belongs to the TolB family.</text>
</comment>
<gene>
    <name evidence="3" type="ORF">NATSA_02870</name>
</gene>
<sequence length="944" mass="109437">MRFQKLYFIPVIITILLVGDIASGQVYDNFYRPSRPAWQQLETDHFRILYQKGEESAAIQTANILEDQYSVVQSLVGGSLSDMPVVLNSQNERSNGYVTTLNFRIEVEIPRLKGKTMNPRDGNWLLTVMPHELVHALHLNVIPTAGVSGFIRPFSPDAARTMHMAAPLGMIEGIAVFHESHRHFGVSGRGNHPYFKRQFHSIFDSRKRWSLDQMMMNPARTFPFDRHYSGGHEFIRWLQYEYGMETTKNTIRFVSRWPFLGYGTALWYHTRKRPSTLYKEFEEDRSKYYKPDPQKNKTIFESPDAVKMKQIRRPFWISDDVLVFHARSYGDRQGFYSYNFKNDRTSLFYETGTVEDHVISSHPDGKSFLYSRYHRHPYYNNYERMRVHEITHDGSSFLSARPVSKKTDRLHAPSYASSNKVWGLQTHHERNQLIQLSDEQTDTLFVPEKGHMVEVAFHPGSPDSLALLANRNGIQGLWLLHRDQIHKWQSEKADISFNNASVYDPVWHPDGDRLLFTSDFKGILNLYEYDIRKNRLHRLTNHKYGIMEGRFDPDGNRIAAVQFLENRFELVILGRKDIDPVPVDDKEWKRVDRTEPSPPASADPDSMPENWTMSSYRTGLGWLRPRAFFPYWENETRDIGHRFGLTMSSGDVLRKNSYFAEVSTSNSRLWYDLEYQYSGFFPGFRLKGYQRPVQTTAGLIDRQGFGVDIPIRLQIDQNTRFSAFTVIPGVDHLRQRQIDTDGQALGPWFDRTTAGLFASYQHRIQQNIGDVQPNTGWLLFGEYEQDIQTDLTQQLSALRAGLYKFTTLSTRSNQSLRIGTEWVTQNLPYFDISGFFSRGFDDNILDGVNNSSRFHTRYTIPLHRGDRGNVLFPVFYDIMYATLFSDTIIPLTGSNTSELIGNSRTLYGVGIRFQMRLFNIPVDMGVAFAYEPTRENASMLLGSF</sequence>